<dbReference type="InterPro" id="IPR029044">
    <property type="entry name" value="Nucleotide-diphossugar_trans"/>
</dbReference>
<comment type="similarity">
    <text evidence="1">Belongs to the glycosyltransferase 2 family.</text>
</comment>
<sequence>MIVSLIYFSIFFGIFLLVVVLQVVNKPKLPAPLTLEPYVSILIAVRNEEHTIIKCLEAIGRLDYPQNKIEILLGDDASTDSTYDVIRQYIRQKPFYRCVRIKEYLGQARGKANVLAHLTRLATSDIYFITDADIQVPRTWIRDMLAGTRGQNIGIVTGVTTVKGGGLFPELQAIDWINALGLMQVVSDLKLPVSTMGNNMLVTRVAYETTGGYENMPFSVTEDVQLFKAVIRHKFWTTNLFHPGVLAFSSPSPSWRQLLHQRKRWMQGIWHLPWYMSMVLVVYASFYAFCLPFGAYTSGWVVLGIFLAKLFLQTWFINRCLARLGLRYRISTVILFEFYAIFVSLITILFFLLPVKVSWKERKY</sequence>
<dbReference type="PANTHER" id="PTHR43630">
    <property type="entry name" value="POLY-BETA-1,6-N-ACETYL-D-GLUCOSAMINE SYNTHASE"/>
    <property type="match status" value="1"/>
</dbReference>
<dbReference type="OrthoDB" id="9800276at2"/>
<dbReference type="Gene3D" id="3.90.550.10">
    <property type="entry name" value="Spore Coat Polysaccharide Biosynthesis Protein SpsA, Chain A"/>
    <property type="match status" value="1"/>
</dbReference>
<feature type="transmembrane region" description="Helical" evidence="4">
    <location>
        <begin position="272"/>
        <end position="294"/>
    </location>
</feature>
<keyword evidence="4" id="KW-0812">Transmembrane</keyword>
<evidence type="ECO:0000313" key="6">
    <source>
        <dbReference type="EMBL" id="GEO03613.1"/>
    </source>
</evidence>
<evidence type="ECO:0000259" key="5">
    <source>
        <dbReference type="Pfam" id="PF00535"/>
    </source>
</evidence>
<dbReference type="Pfam" id="PF00535">
    <property type="entry name" value="Glycos_transf_2"/>
    <property type="match status" value="1"/>
</dbReference>
<evidence type="ECO:0000256" key="2">
    <source>
        <dbReference type="ARBA" id="ARBA00022676"/>
    </source>
</evidence>
<feature type="transmembrane region" description="Helical" evidence="4">
    <location>
        <begin position="6"/>
        <end position="24"/>
    </location>
</feature>
<feature type="transmembrane region" description="Helical" evidence="4">
    <location>
        <begin position="330"/>
        <end position="353"/>
    </location>
</feature>
<accession>A0A512AVA0</accession>
<proteinExistence type="inferred from homology"/>
<protein>
    <recommendedName>
        <fullName evidence="5">Glycosyltransferase 2-like domain-containing protein</fullName>
    </recommendedName>
</protein>
<keyword evidence="2" id="KW-0328">Glycosyltransferase</keyword>
<dbReference type="GO" id="GO:0016757">
    <property type="term" value="F:glycosyltransferase activity"/>
    <property type="evidence" value="ECO:0007669"/>
    <property type="project" value="UniProtKB-KW"/>
</dbReference>
<keyword evidence="4" id="KW-1133">Transmembrane helix</keyword>
<dbReference type="InterPro" id="IPR001173">
    <property type="entry name" value="Glyco_trans_2-like"/>
</dbReference>
<evidence type="ECO:0000256" key="3">
    <source>
        <dbReference type="ARBA" id="ARBA00022679"/>
    </source>
</evidence>
<organism evidence="6 7">
    <name type="scientific">Adhaeribacter aerolatus</name>
    <dbReference type="NCBI Taxonomy" id="670289"/>
    <lineage>
        <taxon>Bacteria</taxon>
        <taxon>Pseudomonadati</taxon>
        <taxon>Bacteroidota</taxon>
        <taxon>Cytophagia</taxon>
        <taxon>Cytophagales</taxon>
        <taxon>Hymenobacteraceae</taxon>
        <taxon>Adhaeribacter</taxon>
    </lineage>
</organism>
<keyword evidence="7" id="KW-1185">Reference proteome</keyword>
<keyword evidence="4" id="KW-0472">Membrane</keyword>
<dbReference type="SUPFAM" id="SSF53448">
    <property type="entry name" value="Nucleotide-diphospho-sugar transferases"/>
    <property type="match status" value="1"/>
</dbReference>
<comment type="caution">
    <text evidence="6">The sequence shown here is derived from an EMBL/GenBank/DDBJ whole genome shotgun (WGS) entry which is preliminary data.</text>
</comment>
<dbReference type="Proteomes" id="UP000321532">
    <property type="component" value="Unassembled WGS sequence"/>
</dbReference>
<dbReference type="RefSeq" id="WP_146896149.1">
    <property type="nucleotide sequence ID" value="NZ_BJYS01000007.1"/>
</dbReference>
<evidence type="ECO:0000256" key="4">
    <source>
        <dbReference type="SAM" id="Phobius"/>
    </source>
</evidence>
<keyword evidence="3" id="KW-0808">Transferase</keyword>
<name>A0A512AVA0_9BACT</name>
<feature type="domain" description="Glycosyltransferase 2-like" evidence="5">
    <location>
        <begin position="40"/>
        <end position="175"/>
    </location>
</feature>
<dbReference type="EMBL" id="BJYS01000007">
    <property type="protein sequence ID" value="GEO03613.1"/>
    <property type="molecule type" value="Genomic_DNA"/>
</dbReference>
<reference evidence="6 7" key="1">
    <citation type="submission" date="2019-07" db="EMBL/GenBank/DDBJ databases">
        <title>Whole genome shotgun sequence of Adhaeribacter aerolatus NBRC 106133.</title>
        <authorList>
            <person name="Hosoyama A."/>
            <person name="Uohara A."/>
            <person name="Ohji S."/>
            <person name="Ichikawa N."/>
        </authorList>
    </citation>
    <scope>NUCLEOTIDE SEQUENCE [LARGE SCALE GENOMIC DNA]</scope>
    <source>
        <strain evidence="6 7">NBRC 106133</strain>
    </source>
</reference>
<gene>
    <name evidence="6" type="ORF">AAE02nite_12770</name>
</gene>
<dbReference type="AlphaFoldDB" id="A0A512AVA0"/>
<evidence type="ECO:0000256" key="1">
    <source>
        <dbReference type="ARBA" id="ARBA00006739"/>
    </source>
</evidence>
<feature type="transmembrane region" description="Helical" evidence="4">
    <location>
        <begin position="300"/>
        <end position="318"/>
    </location>
</feature>
<dbReference type="PANTHER" id="PTHR43630:SF1">
    <property type="entry name" value="POLY-BETA-1,6-N-ACETYL-D-GLUCOSAMINE SYNTHASE"/>
    <property type="match status" value="1"/>
</dbReference>
<evidence type="ECO:0000313" key="7">
    <source>
        <dbReference type="Proteomes" id="UP000321532"/>
    </source>
</evidence>